<protein>
    <submittedName>
        <fullName evidence="4">Uncharacterized protein</fullName>
    </submittedName>
</protein>
<accession>A0A0B7AAR6</accession>
<evidence type="ECO:0000313" key="1">
    <source>
        <dbReference type="EMBL" id="CEK78076.1"/>
    </source>
</evidence>
<sequence>MASRRIPTDERGTILVRHEGEYSCNNYEDFRRILGEYTNIEDNITRSIPAAVINNTIPETFTQLVLNFQSKENLIHQCSCDLSTKINELEDEISMETGVKNRYSTKLKKLEVGKLETFKWVLQQELKREVLNKEKALKKFMAQCVNNDLAPEIADAQ</sequence>
<gene>
    <name evidence="4" type="primary">ORF108195</name>
    <name evidence="1" type="synonym">ORF108181</name>
    <name evidence="2" type="synonym">ORF108186</name>
    <name evidence="3" type="synonym">ORF108191</name>
</gene>
<name>A0A0B7AAR6_9EUPU</name>
<dbReference type="EMBL" id="HACG01031211">
    <property type="protein sequence ID" value="CEK78076.1"/>
    <property type="molecule type" value="Transcribed_RNA"/>
</dbReference>
<evidence type="ECO:0000313" key="3">
    <source>
        <dbReference type="EMBL" id="CEK78078.1"/>
    </source>
</evidence>
<organism evidence="4">
    <name type="scientific">Arion vulgaris</name>
    <dbReference type="NCBI Taxonomy" id="1028688"/>
    <lineage>
        <taxon>Eukaryota</taxon>
        <taxon>Metazoa</taxon>
        <taxon>Spiralia</taxon>
        <taxon>Lophotrochozoa</taxon>
        <taxon>Mollusca</taxon>
        <taxon>Gastropoda</taxon>
        <taxon>Heterobranchia</taxon>
        <taxon>Euthyneura</taxon>
        <taxon>Panpulmonata</taxon>
        <taxon>Eupulmonata</taxon>
        <taxon>Stylommatophora</taxon>
        <taxon>Helicina</taxon>
        <taxon>Arionoidea</taxon>
        <taxon>Arionidae</taxon>
        <taxon>Arion</taxon>
    </lineage>
</organism>
<reference evidence="4" key="1">
    <citation type="submission" date="2014-12" db="EMBL/GenBank/DDBJ databases">
        <title>Insight into the proteome of Arion vulgaris.</title>
        <authorList>
            <person name="Aradska J."/>
            <person name="Bulat T."/>
            <person name="Smidak R."/>
            <person name="Sarate P."/>
            <person name="Gangsoo J."/>
            <person name="Sialana F."/>
            <person name="Bilban M."/>
            <person name="Lubec G."/>
        </authorList>
    </citation>
    <scope>NUCLEOTIDE SEQUENCE</scope>
    <source>
        <tissue evidence="4">Skin</tissue>
    </source>
</reference>
<evidence type="ECO:0000313" key="2">
    <source>
        <dbReference type="EMBL" id="CEK78077.1"/>
    </source>
</evidence>
<dbReference type="EMBL" id="HACG01031212">
    <property type="protein sequence ID" value="CEK78077.1"/>
    <property type="molecule type" value="Transcribed_RNA"/>
</dbReference>
<dbReference type="AlphaFoldDB" id="A0A0B7AAR6"/>
<dbReference type="EMBL" id="HACG01031214">
    <property type="protein sequence ID" value="CEK78079.1"/>
    <property type="molecule type" value="Transcribed_RNA"/>
</dbReference>
<evidence type="ECO:0000313" key="4">
    <source>
        <dbReference type="EMBL" id="CEK78079.1"/>
    </source>
</evidence>
<dbReference type="EMBL" id="HACG01031213">
    <property type="protein sequence ID" value="CEK78078.1"/>
    <property type="molecule type" value="Transcribed_RNA"/>
</dbReference>
<proteinExistence type="predicted"/>